<evidence type="ECO:0000256" key="1">
    <source>
        <dbReference type="SAM" id="MobiDB-lite"/>
    </source>
</evidence>
<dbReference type="InParanoid" id="A0A0C3F081"/>
<keyword evidence="2" id="KW-0812">Transmembrane</keyword>
<keyword evidence="4" id="KW-1185">Reference proteome</keyword>
<proteinExistence type="predicted"/>
<gene>
    <name evidence="3" type="ORF">PILCRDRAFT_15143</name>
</gene>
<reference evidence="3 4" key="1">
    <citation type="submission" date="2014-04" db="EMBL/GenBank/DDBJ databases">
        <authorList>
            <consortium name="DOE Joint Genome Institute"/>
            <person name="Kuo A."/>
            <person name="Tarkka M."/>
            <person name="Buscot F."/>
            <person name="Kohler A."/>
            <person name="Nagy L.G."/>
            <person name="Floudas D."/>
            <person name="Copeland A."/>
            <person name="Barry K.W."/>
            <person name="Cichocki N."/>
            <person name="Veneault-Fourrey C."/>
            <person name="LaButti K."/>
            <person name="Lindquist E.A."/>
            <person name="Lipzen A."/>
            <person name="Lundell T."/>
            <person name="Morin E."/>
            <person name="Murat C."/>
            <person name="Sun H."/>
            <person name="Tunlid A."/>
            <person name="Henrissat B."/>
            <person name="Grigoriev I.V."/>
            <person name="Hibbett D.S."/>
            <person name="Martin F."/>
            <person name="Nordberg H.P."/>
            <person name="Cantor M.N."/>
            <person name="Hua S.X."/>
        </authorList>
    </citation>
    <scope>NUCLEOTIDE SEQUENCE [LARGE SCALE GENOMIC DNA]</scope>
    <source>
        <strain evidence="3 4">F 1598</strain>
    </source>
</reference>
<dbReference type="AlphaFoldDB" id="A0A0C3F081"/>
<reference evidence="4" key="2">
    <citation type="submission" date="2015-01" db="EMBL/GenBank/DDBJ databases">
        <title>Evolutionary Origins and Diversification of the Mycorrhizal Mutualists.</title>
        <authorList>
            <consortium name="DOE Joint Genome Institute"/>
            <consortium name="Mycorrhizal Genomics Consortium"/>
            <person name="Kohler A."/>
            <person name="Kuo A."/>
            <person name="Nagy L.G."/>
            <person name="Floudas D."/>
            <person name="Copeland A."/>
            <person name="Barry K.W."/>
            <person name="Cichocki N."/>
            <person name="Veneault-Fourrey C."/>
            <person name="LaButti K."/>
            <person name="Lindquist E.A."/>
            <person name="Lipzen A."/>
            <person name="Lundell T."/>
            <person name="Morin E."/>
            <person name="Murat C."/>
            <person name="Riley R."/>
            <person name="Ohm R."/>
            <person name="Sun H."/>
            <person name="Tunlid A."/>
            <person name="Henrissat B."/>
            <person name="Grigoriev I.V."/>
            <person name="Hibbett D.S."/>
            <person name="Martin F."/>
        </authorList>
    </citation>
    <scope>NUCLEOTIDE SEQUENCE [LARGE SCALE GENOMIC DNA]</scope>
    <source>
        <strain evidence="4">F 1598</strain>
    </source>
</reference>
<feature type="transmembrane region" description="Helical" evidence="2">
    <location>
        <begin position="45"/>
        <end position="67"/>
    </location>
</feature>
<evidence type="ECO:0000256" key="2">
    <source>
        <dbReference type="SAM" id="Phobius"/>
    </source>
</evidence>
<evidence type="ECO:0000313" key="3">
    <source>
        <dbReference type="EMBL" id="KIM73564.1"/>
    </source>
</evidence>
<organism evidence="3 4">
    <name type="scientific">Piloderma croceum (strain F 1598)</name>
    <dbReference type="NCBI Taxonomy" id="765440"/>
    <lineage>
        <taxon>Eukaryota</taxon>
        <taxon>Fungi</taxon>
        <taxon>Dikarya</taxon>
        <taxon>Basidiomycota</taxon>
        <taxon>Agaricomycotina</taxon>
        <taxon>Agaricomycetes</taxon>
        <taxon>Agaricomycetidae</taxon>
        <taxon>Atheliales</taxon>
        <taxon>Atheliaceae</taxon>
        <taxon>Piloderma</taxon>
    </lineage>
</organism>
<sequence length="274" mass="31206">MPEYVPLRRSTSPKEHENEESEFLLSGGQLLQKSTVYNSHNRITFVWLTILMAMIAISTAAVLQIYISTTFRLEPIGSPGDVTTAFRMLQPSPNLEKGRKTVFQMNLKGPEVIFPGVMVRVNAAEPDRMYQHGSSVFLSPSDSMIYHWRIGRSWPRCYINPWVPSPDELVQGSKSYAAEGDVTAIEIWKLSNPDPESLRMMSWNTRPERISLMGTVNFTSRYIQNKVHELDGQQLRWPTPLFSCSGRPNITIEIVCTSCHDVGCSLNKYSRFLR</sequence>
<name>A0A0C3F081_PILCF</name>
<feature type="region of interest" description="Disordered" evidence="1">
    <location>
        <begin position="1"/>
        <end position="21"/>
    </location>
</feature>
<protein>
    <submittedName>
        <fullName evidence="3">Uncharacterized protein</fullName>
    </submittedName>
</protein>
<dbReference type="HOGENOM" id="CLU_088659_0_0_1"/>
<evidence type="ECO:0000313" key="4">
    <source>
        <dbReference type="Proteomes" id="UP000054166"/>
    </source>
</evidence>
<dbReference type="Proteomes" id="UP000054166">
    <property type="component" value="Unassembled WGS sequence"/>
</dbReference>
<keyword evidence="2" id="KW-0472">Membrane</keyword>
<dbReference type="EMBL" id="KN833079">
    <property type="protein sequence ID" value="KIM73564.1"/>
    <property type="molecule type" value="Genomic_DNA"/>
</dbReference>
<dbReference type="OrthoDB" id="8300214at2759"/>
<accession>A0A0C3F081</accession>
<keyword evidence="2" id="KW-1133">Transmembrane helix</keyword>